<sequence>MATLETAVFNDEVSLRIQYENLRNAMKIPFKFEVYLSNSLFIFPSVSATLVIQKIGVFGGAAGEDIILSTVVADRGLGCIEITSSTFDKPEKIKTGTHNCPNQRTNRCAGVAYVCAVNSENWCRRGHHPVYRRRTADNTGNTKLSFKARRTT</sequence>
<reference evidence="2" key="1">
    <citation type="journal article" date="2018" name="Nat. Microbiol.">
        <title>Leveraging single-cell genomics to expand the fungal tree of life.</title>
        <authorList>
            <person name="Ahrendt S.R."/>
            <person name="Quandt C.A."/>
            <person name="Ciobanu D."/>
            <person name="Clum A."/>
            <person name="Salamov A."/>
            <person name="Andreopoulos B."/>
            <person name="Cheng J.F."/>
            <person name="Woyke T."/>
            <person name="Pelin A."/>
            <person name="Henrissat B."/>
            <person name="Reynolds N.K."/>
            <person name="Benny G.L."/>
            <person name="Smith M.E."/>
            <person name="James T.Y."/>
            <person name="Grigoriev I.V."/>
        </authorList>
    </citation>
    <scope>NUCLEOTIDE SEQUENCE [LARGE SCALE GENOMIC DNA]</scope>
    <source>
        <strain evidence="2">CSF55</strain>
    </source>
</reference>
<dbReference type="AlphaFoldDB" id="A0A4P9YB11"/>
<organism evidence="1 2">
    <name type="scientific">Rozella allomycis (strain CSF55)</name>
    <dbReference type="NCBI Taxonomy" id="988480"/>
    <lineage>
        <taxon>Eukaryota</taxon>
        <taxon>Fungi</taxon>
        <taxon>Fungi incertae sedis</taxon>
        <taxon>Cryptomycota</taxon>
        <taxon>Cryptomycota incertae sedis</taxon>
        <taxon>Rozella</taxon>
    </lineage>
</organism>
<proteinExistence type="predicted"/>
<evidence type="ECO:0000313" key="2">
    <source>
        <dbReference type="Proteomes" id="UP000281549"/>
    </source>
</evidence>
<dbReference type="EMBL" id="ML007841">
    <property type="protein sequence ID" value="RKP15741.1"/>
    <property type="molecule type" value="Genomic_DNA"/>
</dbReference>
<name>A0A4P9YB11_ROZAC</name>
<accession>A0A4P9YB11</accession>
<dbReference type="Proteomes" id="UP000281549">
    <property type="component" value="Unassembled WGS sequence"/>
</dbReference>
<protein>
    <submittedName>
        <fullName evidence="1">Uncharacterized protein</fullName>
    </submittedName>
</protein>
<evidence type="ECO:0000313" key="1">
    <source>
        <dbReference type="EMBL" id="RKP15741.1"/>
    </source>
</evidence>
<gene>
    <name evidence="1" type="ORF">ROZALSC1DRAFT_26105</name>
</gene>